<dbReference type="GO" id="GO:0005886">
    <property type="term" value="C:plasma membrane"/>
    <property type="evidence" value="ECO:0007669"/>
    <property type="project" value="TreeGrafter"/>
</dbReference>
<evidence type="ECO:0000259" key="10">
    <source>
        <dbReference type="PROSITE" id="PS50262"/>
    </source>
</evidence>
<feature type="transmembrane region" description="Helical" evidence="9">
    <location>
        <begin position="290"/>
        <end position="308"/>
    </location>
</feature>
<keyword evidence="12" id="KW-1185">Reference proteome</keyword>
<comment type="subcellular location">
    <subcellularLocation>
        <location evidence="1">Membrane</location>
        <topology evidence="1">Multi-pass membrane protein</topology>
    </subcellularLocation>
</comment>
<reference evidence="11" key="1">
    <citation type="submission" date="2023-01" db="EMBL/GenBank/DDBJ databases">
        <title>Genome assembly of the deep-sea coral Lophelia pertusa.</title>
        <authorList>
            <person name="Herrera S."/>
            <person name="Cordes E."/>
        </authorList>
    </citation>
    <scope>NUCLEOTIDE SEQUENCE</scope>
    <source>
        <strain evidence="11">USNM1676648</strain>
        <tissue evidence="11">Polyp</tissue>
    </source>
</reference>
<dbReference type="Gene3D" id="1.20.1070.10">
    <property type="entry name" value="Rhodopsin 7-helix transmembrane proteins"/>
    <property type="match status" value="1"/>
</dbReference>
<evidence type="ECO:0000256" key="8">
    <source>
        <dbReference type="RuleBase" id="RU000688"/>
    </source>
</evidence>
<dbReference type="PANTHER" id="PTHR45695:SF9">
    <property type="entry name" value="LEUCOKININ RECEPTOR"/>
    <property type="match status" value="1"/>
</dbReference>
<evidence type="ECO:0000313" key="12">
    <source>
        <dbReference type="Proteomes" id="UP001163046"/>
    </source>
</evidence>
<dbReference type="AlphaFoldDB" id="A0A9X0D8Q7"/>
<dbReference type="GO" id="GO:0004930">
    <property type="term" value="F:G protein-coupled receptor activity"/>
    <property type="evidence" value="ECO:0007669"/>
    <property type="project" value="UniProtKB-KW"/>
</dbReference>
<dbReference type="PROSITE" id="PS00237">
    <property type="entry name" value="G_PROTEIN_RECEP_F1_1"/>
    <property type="match status" value="1"/>
</dbReference>
<gene>
    <name evidence="11" type="ORF">OS493_020980</name>
</gene>
<dbReference type="InterPro" id="IPR000276">
    <property type="entry name" value="GPCR_Rhodpsn"/>
</dbReference>
<dbReference type="OrthoDB" id="5957382at2759"/>
<keyword evidence="3 9" id="KW-1133">Transmembrane helix</keyword>
<keyword evidence="2 8" id="KW-0812">Transmembrane</keyword>
<organism evidence="11 12">
    <name type="scientific">Desmophyllum pertusum</name>
    <dbReference type="NCBI Taxonomy" id="174260"/>
    <lineage>
        <taxon>Eukaryota</taxon>
        <taxon>Metazoa</taxon>
        <taxon>Cnidaria</taxon>
        <taxon>Anthozoa</taxon>
        <taxon>Hexacorallia</taxon>
        <taxon>Scleractinia</taxon>
        <taxon>Caryophylliina</taxon>
        <taxon>Caryophylliidae</taxon>
        <taxon>Desmophyllum</taxon>
    </lineage>
</organism>
<dbReference type="Pfam" id="PF00001">
    <property type="entry name" value="7tm_1"/>
    <property type="match status" value="1"/>
</dbReference>
<evidence type="ECO:0000256" key="4">
    <source>
        <dbReference type="ARBA" id="ARBA00023040"/>
    </source>
</evidence>
<feature type="transmembrane region" description="Helical" evidence="9">
    <location>
        <begin position="83"/>
        <end position="104"/>
    </location>
</feature>
<dbReference type="Proteomes" id="UP001163046">
    <property type="component" value="Unassembled WGS sequence"/>
</dbReference>
<feature type="transmembrane region" description="Helical" evidence="9">
    <location>
        <begin position="246"/>
        <end position="270"/>
    </location>
</feature>
<evidence type="ECO:0000256" key="6">
    <source>
        <dbReference type="ARBA" id="ARBA00023170"/>
    </source>
</evidence>
<dbReference type="CDD" id="cd00637">
    <property type="entry name" value="7tm_classA_rhodopsin-like"/>
    <property type="match status" value="1"/>
</dbReference>
<feature type="transmembrane region" description="Helical" evidence="9">
    <location>
        <begin position="169"/>
        <end position="188"/>
    </location>
</feature>
<dbReference type="InterPro" id="IPR017452">
    <property type="entry name" value="GPCR_Rhodpsn_7TM"/>
</dbReference>
<keyword evidence="5 9" id="KW-0472">Membrane</keyword>
<name>A0A9X0D8Q7_9CNID</name>
<evidence type="ECO:0000256" key="1">
    <source>
        <dbReference type="ARBA" id="ARBA00004141"/>
    </source>
</evidence>
<feature type="transmembrane region" description="Helical" evidence="9">
    <location>
        <begin position="47"/>
        <end position="71"/>
    </location>
</feature>
<evidence type="ECO:0000313" key="11">
    <source>
        <dbReference type="EMBL" id="KAJ7390960.1"/>
    </source>
</evidence>
<accession>A0A9X0D8Q7</accession>
<comment type="similarity">
    <text evidence="8">Belongs to the G-protein coupled receptor 1 family.</text>
</comment>
<evidence type="ECO:0000256" key="5">
    <source>
        <dbReference type="ARBA" id="ARBA00023136"/>
    </source>
</evidence>
<keyword evidence="4 8" id="KW-0297">G-protein coupled receptor</keyword>
<evidence type="ECO:0000256" key="3">
    <source>
        <dbReference type="ARBA" id="ARBA00022989"/>
    </source>
</evidence>
<dbReference type="PROSITE" id="PS50262">
    <property type="entry name" value="G_PROTEIN_RECEP_F1_2"/>
    <property type="match status" value="1"/>
</dbReference>
<dbReference type="SUPFAM" id="SSF81321">
    <property type="entry name" value="Family A G protein-coupled receptor-like"/>
    <property type="match status" value="1"/>
</dbReference>
<feature type="transmembrane region" description="Helical" evidence="9">
    <location>
        <begin position="124"/>
        <end position="148"/>
    </location>
</feature>
<sequence length="366" mass="40813">MDNLTASRPTCSTLQPGNLSCLGPPAPQMPPKDVISLLSLQKTLDPIFMAVEFSTLTVAFIGNLLIVLTIFSNRKMRSLAHLFLLNVAIADLFFSALNIAGHATERVLHAEALKETFCTLYRPLIAVRFVAYAVSMFCLAALSVERWYVVCSPLRAQFSNAILFKKIKFSFLLLIWIIALAISAPLGLCKITVTKTFATFLALVLHIAPLAVIIVVNVKMILSLKRNAVCEISAVNEGARERIRKLLIILILSVVIFWSPYHCLFLYSVYADPPTSRALAIKLIIALRTGNAVAYFNPLLNALLYYIFSKEFRKGLSCLVARCFGRRPRMPKETSGRSTQELSRFRSKREEVYVNSTALEEETTVA</sequence>
<dbReference type="EMBL" id="MU825409">
    <property type="protein sequence ID" value="KAJ7390960.1"/>
    <property type="molecule type" value="Genomic_DNA"/>
</dbReference>
<proteinExistence type="inferred from homology"/>
<feature type="transmembrane region" description="Helical" evidence="9">
    <location>
        <begin position="200"/>
        <end position="218"/>
    </location>
</feature>
<dbReference type="PANTHER" id="PTHR45695">
    <property type="entry name" value="LEUCOKININ RECEPTOR-RELATED"/>
    <property type="match status" value="1"/>
</dbReference>
<keyword evidence="6 8" id="KW-0675">Receptor</keyword>
<feature type="domain" description="G-protein coupled receptors family 1 profile" evidence="10">
    <location>
        <begin position="62"/>
        <end position="305"/>
    </location>
</feature>
<dbReference type="PRINTS" id="PR00237">
    <property type="entry name" value="GPCRRHODOPSN"/>
</dbReference>
<evidence type="ECO:0000256" key="2">
    <source>
        <dbReference type="ARBA" id="ARBA00022692"/>
    </source>
</evidence>
<keyword evidence="7 8" id="KW-0807">Transducer</keyword>
<protein>
    <recommendedName>
        <fullName evidence="10">G-protein coupled receptors family 1 profile domain-containing protein</fullName>
    </recommendedName>
</protein>
<comment type="caution">
    <text evidence="11">The sequence shown here is derived from an EMBL/GenBank/DDBJ whole genome shotgun (WGS) entry which is preliminary data.</text>
</comment>
<evidence type="ECO:0000256" key="9">
    <source>
        <dbReference type="SAM" id="Phobius"/>
    </source>
</evidence>
<evidence type="ECO:0000256" key="7">
    <source>
        <dbReference type="ARBA" id="ARBA00023224"/>
    </source>
</evidence>